<gene>
    <name evidence="1" type="ORF">CI238_12685</name>
</gene>
<comment type="caution">
    <text evidence="1">The sequence shown here is derived from an EMBL/GenBank/DDBJ whole genome shotgun (WGS) entry which is preliminary data.</text>
</comment>
<evidence type="ECO:0000313" key="1">
    <source>
        <dbReference type="EMBL" id="KZL71441.1"/>
    </source>
</evidence>
<reference evidence="1 2" key="1">
    <citation type="submission" date="2015-06" db="EMBL/GenBank/DDBJ databases">
        <title>Survival trade-offs in plant roots during colonization by closely related pathogenic and mutualistic fungi.</title>
        <authorList>
            <person name="Hacquard S."/>
            <person name="Kracher B."/>
            <person name="Hiruma K."/>
            <person name="Weinman A."/>
            <person name="Muench P."/>
            <person name="Garrido Oter R."/>
            <person name="Ver Loren van Themaat E."/>
            <person name="Dallerey J.-F."/>
            <person name="Damm U."/>
            <person name="Henrissat B."/>
            <person name="Lespinet O."/>
            <person name="Thon M."/>
            <person name="Kemen E."/>
            <person name="McHardy A.C."/>
            <person name="Schulze-Lefert P."/>
            <person name="O'Connell R.J."/>
        </authorList>
    </citation>
    <scope>NUCLEOTIDE SEQUENCE [LARGE SCALE GENOMIC DNA]</scope>
    <source>
        <strain evidence="1 2">MAFF 238704</strain>
    </source>
</reference>
<accession>A0A166T1H8</accession>
<keyword evidence="2" id="KW-1185">Reference proteome</keyword>
<protein>
    <submittedName>
        <fullName evidence="1">Uncharacterized protein</fullName>
    </submittedName>
</protein>
<evidence type="ECO:0000313" key="2">
    <source>
        <dbReference type="Proteomes" id="UP000076584"/>
    </source>
</evidence>
<name>A0A166T1H8_COLIC</name>
<sequence length="187" mass="20948">QQATACLKASLNGPVQQRAQRSKIPILPSPRAKLMPLCALGKGRYTTYAPELLVRRWHATPTNLFVSHNPMLWMLTRGSKTARTKDLSQPPAPGCWILERSMVVPPPVERGTYRNTPRVLREIRTPLKVIDFRDRHSSAVHHRFGRIIRARGDTRGAGEVAAGSMFVTRHHGMQMTLVAPFDSVEAL</sequence>
<organism evidence="1 2">
    <name type="scientific">Colletotrichum incanum</name>
    <name type="common">Soybean anthracnose fungus</name>
    <dbReference type="NCBI Taxonomy" id="1573173"/>
    <lineage>
        <taxon>Eukaryota</taxon>
        <taxon>Fungi</taxon>
        <taxon>Dikarya</taxon>
        <taxon>Ascomycota</taxon>
        <taxon>Pezizomycotina</taxon>
        <taxon>Sordariomycetes</taxon>
        <taxon>Hypocreomycetidae</taxon>
        <taxon>Glomerellales</taxon>
        <taxon>Glomerellaceae</taxon>
        <taxon>Colletotrichum</taxon>
        <taxon>Colletotrichum spaethianum species complex</taxon>
    </lineage>
</organism>
<feature type="non-terminal residue" evidence="1">
    <location>
        <position position="1"/>
    </location>
</feature>
<dbReference type="Proteomes" id="UP000076584">
    <property type="component" value="Unassembled WGS sequence"/>
</dbReference>
<dbReference type="AlphaFoldDB" id="A0A166T1H8"/>
<proteinExistence type="predicted"/>
<dbReference type="EMBL" id="LFIW01002407">
    <property type="protein sequence ID" value="KZL71441.1"/>
    <property type="molecule type" value="Genomic_DNA"/>
</dbReference>